<dbReference type="InterPro" id="IPR013423">
    <property type="entry name" value="CHP02594"/>
</dbReference>
<protein>
    <submittedName>
        <fullName evidence="2">TIGR02594 family protein</fullName>
    </submittedName>
</protein>
<accession>A0ABX8JM36</accession>
<gene>
    <name evidence="2" type="ORF">KP005_02710</name>
</gene>
<dbReference type="NCBIfam" id="TIGR02594">
    <property type="entry name" value="TIGR02594 family protein"/>
    <property type="match status" value="1"/>
</dbReference>
<evidence type="ECO:0000313" key="2">
    <source>
        <dbReference type="EMBL" id="QWV98221.1"/>
    </source>
</evidence>
<reference evidence="2 3" key="1">
    <citation type="submission" date="2021-06" db="EMBL/GenBank/DDBJ databases">
        <title>Gemonas diversity in paddy soil.</title>
        <authorList>
            <person name="Liu G."/>
        </authorList>
    </citation>
    <scope>NUCLEOTIDE SEQUENCE [LARGE SCALE GENOMIC DNA]</scope>
    <source>
        <strain evidence="2 3">RG29</strain>
    </source>
</reference>
<feature type="domain" description="Peptidoglycan binding-like" evidence="1">
    <location>
        <begin position="9"/>
        <end position="67"/>
    </location>
</feature>
<evidence type="ECO:0000313" key="3">
    <source>
        <dbReference type="Proteomes" id="UP000683493"/>
    </source>
</evidence>
<sequence>MIQLRLGCSGNEVRQLQNLLNHHLRPSHTIRVDGIFGPQTEAAVRQFQTSAGLSTDGVVGIQTWKALDQGITLTSETGLASANAHDASWIKIAAAEIGQKEIPRTSANPRILLYHSTTSLRATSDEVAWCSAFVNWCLRQVGIAGTDSAAATSWLHWGLISAPRLGAISVVRKVTGENHVAFYISETSDYYKLLGGNQGDQVRISKYYKSHWLTQGHRWPNQQQ</sequence>
<organism evidence="2 3">
    <name type="scientific">Geomonas diazotrophica</name>
    <dbReference type="NCBI Taxonomy" id="2843197"/>
    <lineage>
        <taxon>Bacteria</taxon>
        <taxon>Pseudomonadati</taxon>
        <taxon>Thermodesulfobacteriota</taxon>
        <taxon>Desulfuromonadia</taxon>
        <taxon>Geobacterales</taxon>
        <taxon>Geobacteraceae</taxon>
        <taxon>Geomonas</taxon>
    </lineage>
</organism>
<dbReference type="InterPro" id="IPR002477">
    <property type="entry name" value="Peptidoglycan-bd-like"/>
</dbReference>
<dbReference type="Proteomes" id="UP000683493">
    <property type="component" value="Chromosome"/>
</dbReference>
<proteinExistence type="predicted"/>
<dbReference type="Pfam" id="PF01471">
    <property type="entry name" value="PG_binding_1"/>
    <property type="match status" value="1"/>
</dbReference>
<dbReference type="EMBL" id="CP076724">
    <property type="protein sequence ID" value="QWV98221.1"/>
    <property type="molecule type" value="Genomic_DNA"/>
</dbReference>
<keyword evidence="3" id="KW-1185">Reference proteome</keyword>
<evidence type="ECO:0000259" key="1">
    <source>
        <dbReference type="Pfam" id="PF01471"/>
    </source>
</evidence>
<name>A0ABX8JM36_9BACT</name>